<protein>
    <submittedName>
        <fullName evidence="1">Uncharacterized protein</fullName>
    </submittedName>
</protein>
<dbReference type="KEGG" id="sbj:CF168_11645"/>
<dbReference type="EMBL" id="CP022358">
    <property type="protein sequence ID" value="ASK69469.1"/>
    <property type="molecule type" value="Genomic_DNA"/>
</dbReference>
<evidence type="ECO:0000313" key="1">
    <source>
        <dbReference type="EMBL" id="ASK69469.1"/>
    </source>
</evidence>
<reference evidence="1 2" key="1">
    <citation type="submission" date="2017-07" db="EMBL/GenBank/DDBJ databases">
        <title>Phenotypical and genomic characterization of a clinical isolate of Shewanella bicestrii sp. nov. producing an extended-spectrum beta-lactamase and a new oxacillinase variant.</title>
        <authorList>
            <person name="Jousset A.B."/>
            <person name="Bonnin R.A."/>
            <person name="Girlich D."/>
            <person name="Dabos L."/>
            <person name="Potron A."/>
            <person name="Dortet L."/>
            <person name="Glaser P."/>
            <person name="Naas T."/>
        </authorList>
    </citation>
    <scope>NUCLEOTIDE SEQUENCE [LARGE SCALE GENOMIC DNA]</scope>
    <source>
        <strain evidence="1 2">JAB-1</strain>
    </source>
</reference>
<proteinExistence type="predicted"/>
<dbReference type="Proteomes" id="UP000198367">
    <property type="component" value="Chromosome"/>
</dbReference>
<dbReference type="AlphaFoldDB" id="A0A220UMU2"/>
<evidence type="ECO:0000313" key="2">
    <source>
        <dbReference type="Proteomes" id="UP000198367"/>
    </source>
</evidence>
<keyword evidence="2" id="KW-1185">Reference proteome</keyword>
<gene>
    <name evidence="1" type="ORF">CF168_11645</name>
</gene>
<sequence>MMLRLDELVNQIICINHAWKLSKEEFGNDFVATKSLRDTKASLQATLLREFPTDSYLMMASDSAEHDEAMYSVRLKSPVVIGSAIRTDAEHLPQRIAHDILTEQELYKLLK</sequence>
<organism evidence="1 2">
    <name type="scientific">Shewanella bicestrii</name>
    <dbReference type="NCBI Taxonomy" id="2018305"/>
    <lineage>
        <taxon>Bacteria</taxon>
        <taxon>Pseudomonadati</taxon>
        <taxon>Pseudomonadota</taxon>
        <taxon>Gammaproteobacteria</taxon>
        <taxon>Alteromonadales</taxon>
        <taxon>Shewanellaceae</taxon>
        <taxon>Shewanella</taxon>
    </lineage>
</organism>
<name>A0A220UMU2_9GAMM</name>
<accession>A0A220UMU2</accession>